<evidence type="ECO:0000259" key="2">
    <source>
        <dbReference type="Pfam" id="PF01370"/>
    </source>
</evidence>
<accession>A0A4Q9BI68</accession>
<dbReference type="InterPro" id="IPR010099">
    <property type="entry name" value="SDR39U1"/>
</dbReference>
<dbReference type="Proteomes" id="UP000293583">
    <property type="component" value="Unassembled WGS sequence"/>
</dbReference>
<sequence length="296" mass="32029">MRILITGGTGFVGGALKQFLLTQGHEVVILSRSGGDFQWDVSYGYIDPAAFEGVDAIVHLAGAGIADERWSAARKRELINSRVRSTAVLYQALSTIPHSIKTVVSASAIGFYGADTGEQECVETSPAGLDFLADCTKQWEEAVDQIATVGIRLAKVRIGLVMGTAGGIFPVISKPIRYYVGANLGSGKQWQSWIHINDLVRIFNELLINSSLSGIYNGVAPEPIRAGEMNKQIAKALHRPFFLPAIPGFLLRLVLGEMACLVLGGSRVSSAKFEKDAAFSFTFVRFEEALKELVHV</sequence>
<evidence type="ECO:0000313" key="4">
    <source>
        <dbReference type="EMBL" id="TBH75363.1"/>
    </source>
</evidence>
<name>A0A4Q9BI68_9BACT</name>
<dbReference type="AlphaFoldDB" id="A0A4Q9BI68"/>
<reference evidence="4 5" key="1">
    <citation type="submission" date="2019-02" db="EMBL/GenBank/DDBJ databases">
        <title>Genome of a new Bacteroidetes strain.</title>
        <authorList>
            <person name="Pitt A."/>
        </authorList>
    </citation>
    <scope>NUCLEOTIDE SEQUENCE [LARGE SCALE GENOMIC DNA]</scope>
    <source>
        <strain evidence="4 5">103A-SOEBACH</strain>
    </source>
</reference>
<comment type="similarity">
    <text evidence="1">Belongs to the NAD(P)-dependent epimerase/dehydratase family. SDR39U1 subfamily.</text>
</comment>
<dbReference type="Pfam" id="PF08338">
    <property type="entry name" value="DUF1731"/>
    <property type="match status" value="1"/>
</dbReference>
<feature type="domain" description="DUF1731" evidence="3">
    <location>
        <begin position="246"/>
        <end position="293"/>
    </location>
</feature>
<proteinExistence type="inferred from homology"/>
<dbReference type="Pfam" id="PF01370">
    <property type="entry name" value="Epimerase"/>
    <property type="match status" value="1"/>
</dbReference>
<dbReference type="InterPro" id="IPR001509">
    <property type="entry name" value="Epimerase_deHydtase"/>
</dbReference>
<dbReference type="PANTHER" id="PTHR11092">
    <property type="entry name" value="SUGAR NUCLEOTIDE EPIMERASE RELATED"/>
    <property type="match status" value="1"/>
</dbReference>
<feature type="domain" description="NAD-dependent epimerase/dehydratase" evidence="2">
    <location>
        <begin position="3"/>
        <end position="209"/>
    </location>
</feature>
<evidence type="ECO:0000313" key="5">
    <source>
        <dbReference type="Proteomes" id="UP000293583"/>
    </source>
</evidence>
<dbReference type="NCBIfam" id="TIGR01777">
    <property type="entry name" value="yfcH"/>
    <property type="match status" value="1"/>
</dbReference>
<evidence type="ECO:0000256" key="1">
    <source>
        <dbReference type="ARBA" id="ARBA00009353"/>
    </source>
</evidence>
<dbReference type="PANTHER" id="PTHR11092:SF0">
    <property type="entry name" value="EPIMERASE FAMILY PROTEIN SDR39U1"/>
    <property type="match status" value="1"/>
</dbReference>
<gene>
    <name evidence="4" type="ORF">EWU20_01940</name>
</gene>
<dbReference type="OrthoDB" id="9801773at2"/>
<organism evidence="4 5">
    <name type="scientific">Aquirufa antheringensis</name>
    <dbReference type="NCBI Taxonomy" id="2516559"/>
    <lineage>
        <taxon>Bacteria</taxon>
        <taxon>Pseudomonadati</taxon>
        <taxon>Bacteroidota</taxon>
        <taxon>Cytophagia</taxon>
        <taxon>Cytophagales</taxon>
        <taxon>Flectobacillaceae</taxon>
        <taxon>Aquirufa</taxon>
    </lineage>
</organism>
<protein>
    <submittedName>
        <fullName evidence="4">TIGR01777 family protein</fullName>
    </submittedName>
</protein>
<evidence type="ECO:0000259" key="3">
    <source>
        <dbReference type="Pfam" id="PF08338"/>
    </source>
</evidence>
<keyword evidence="5" id="KW-1185">Reference proteome</keyword>
<dbReference type="Gene3D" id="3.40.50.720">
    <property type="entry name" value="NAD(P)-binding Rossmann-like Domain"/>
    <property type="match status" value="1"/>
</dbReference>
<dbReference type="InterPro" id="IPR013549">
    <property type="entry name" value="DUF1731"/>
</dbReference>
<dbReference type="SUPFAM" id="SSF51735">
    <property type="entry name" value="NAD(P)-binding Rossmann-fold domains"/>
    <property type="match status" value="1"/>
</dbReference>
<dbReference type="RefSeq" id="WP_130922532.1">
    <property type="nucleotide sequence ID" value="NZ_JAANOM010000002.1"/>
</dbReference>
<dbReference type="InterPro" id="IPR036291">
    <property type="entry name" value="NAD(P)-bd_dom_sf"/>
</dbReference>
<comment type="caution">
    <text evidence="4">The sequence shown here is derived from an EMBL/GenBank/DDBJ whole genome shotgun (WGS) entry which is preliminary data.</text>
</comment>
<dbReference type="EMBL" id="SEWY01000001">
    <property type="protein sequence ID" value="TBH75363.1"/>
    <property type="molecule type" value="Genomic_DNA"/>
</dbReference>